<dbReference type="AlphaFoldDB" id="A0A1W9ZBM4"/>
<dbReference type="Pfam" id="PF20341">
    <property type="entry name" value="DUF6636"/>
    <property type="match status" value="1"/>
</dbReference>
<dbReference type="EMBL" id="MVHE01000088">
    <property type="protein sequence ID" value="ORA10771.1"/>
    <property type="molecule type" value="Genomic_DNA"/>
</dbReference>
<sequence>MKPTAPVAVSVILAAVALAAHARADSYESFQAPSGNIYCGIGMSNTTAFADCEIRDHTWVAPPRPTPCMGAWGDRFTLRQGAPAHMSCHSDTVQGPGFPVLQYGQSQSVGSIACQSQPSGVTCTDNSTGHYFRVARDNYELH</sequence>
<dbReference type="RefSeq" id="WP_083116167.1">
    <property type="nucleotide sequence ID" value="NZ_JACKTS010000031.1"/>
</dbReference>
<dbReference type="InterPro" id="IPR046576">
    <property type="entry name" value="DUF6636"/>
</dbReference>
<gene>
    <name evidence="2" type="ORF">BST12_26425</name>
</gene>
<protein>
    <recommendedName>
        <fullName evidence="4">Secreted protein</fullName>
    </recommendedName>
</protein>
<evidence type="ECO:0000313" key="2">
    <source>
        <dbReference type="EMBL" id="ORA10771.1"/>
    </source>
</evidence>
<comment type="caution">
    <text evidence="2">The sequence shown here is derived from an EMBL/GenBank/DDBJ whole genome shotgun (WGS) entry which is preliminary data.</text>
</comment>
<evidence type="ECO:0008006" key="4">
    <source>
        <dbReference type="Google" id="ProtNLM"/>
    </source>
</evidence>
<dbReference type="Proteomes" id="UP000192284">
    <property type="component" value="Unassembled WGS sequence"/>
</dbReference>
<proteinExistence type="predicted"/>
<name>A0A1W9ZBM4_MYCAN</name>
<keyword evidence="3" id="KW-1185">Reference proteome</keyword>
<organism evidence="2 3">
    <name type="scientific">Mycobacterium angelicum</name>
    <dbReference type="NCBI Taxonomy" id="470074"/>
    <lineage>
        <taxon>Bacteria</taxon>
        <taxon>Bacillati</taxon>
        <taxon>Actinomycetota</taxon>
        <taxon>Actinomycetes</taxon>
        <taxon>Mycobacteriales</taxon>
        <taxon>Mycobacteriaceae</taxon>
        <taxon>Mycobacterium</taxon>
    </lineage>
</organism>
<evidence type="ECO:0000313" key="3">
    <source>
        <dbReference type="Proteomes" id="UP000192284"/>
    </source>
</evidence>
<reference evidence="2 3" key="1">
    <citation type="submission" date="2017-02" db="EMBL/GenBank/DDBJ databases">
        <title>The new phylogeny of genus Mycobacterium.</title>
        <authorList>
            <person name="Tortoli E."/>
            <person name="Trovato A."/>
            <person name="Cirillo D.M."/>
        </authorList>
    </citation>
    <scope>NUCLEOTIDE SEQUENCE [LARGE SCALE GENOMIC DNA]</scope>
    <source>
        <strain evidence="2 3">DSM 45057</strain>
    </source>
</reference>
<feature type="signal peptide" evidence="1">
    <location>
        <begin position="1"/>
        <end position="22"/>
    </location>
</feature>
<dbReference type="OrthoDB" id="495539at2"/>
<keyword evidence="1" id="KW-0732">Signal</keyword>
<feature type="chain" id="PRO_5039012498" description="Secreted protein" evidence="1">
    <location>
        <begin position="23"/>
        <end position="142"/>
    </location>
</feature>
<accession>A0A1W9ZBM4</accession>
<evidence type="ECO:0000256" key="1">
    <source>
        <dbReference type="SAM" id="SignalP"/>
    </source>
</evidence>